<accession>A0AAD2HA48</accession>
<evidence type="ECO:0000313" key="1">
    <source>
        <dbReference type="EMBL" id="CAK5271665.1"/>
    </source>
</evidence>
<name>A0AAD2HA48_9AGAR</name>
<dbReference type="AlphaFoldDB" id="A0AAD2HA48"/>
<comment type="caution">
    <text evidence="1">The sequence shown here is derived from an EMBL/GenBank/DDBJ whole genome shotgun (WGS) entry which is preliminary data.</text>
</comment>
<evidence type="ECO:0000313" key="2">
    <source>
        <dbReference type="Proteomes" id="UP001295794"/>
    </source>
</evidence>
<gene>
    <name evidence="1" type="ORF">MYCIT1_LOCUS16880</name>
</gene>
<organism evidence="1 2">
    <name type="scientific">Mycena citricolor</name>
    <dbReference type="NCBI Taxonomy" id="2018698"/>
    <lineage>
        <taxon>Eukaryota</taxon>
        <taxon>Fungi</taxon>
        <taxon>Dikarya</taxon>
        <taxon>Basidiomycota</taxon>
        <taxon>Agaricomycotina</taxon>
        <taxon>Agaricomycetes</taxon>
        <taxon>Agaricomycetidae</taxon>
        <taxon>Agaricales</taxon>
        <taxon>Marasmiineae</taxon>
        <taxon>Mycenaceae</taxon>
        <taxon>Mycena</taxon>
    </lineage>
</organism>
<protein>
    <submittedName>
        <fullName evidence="1">Uncharacterized protein</fullName>
    </submittedName>
</protein>
<keyword evidence="2" id="KW-1185">Reference proteome</keyword>
<proteinExistence type="predicted"/>
<reference evidence="1" key="1">
    <citation type="submission" date="2023-11" db="EMBL/GenBank/DDBJ databases">
        <authorList>
            <person name="De Vega J J."/>
            <person name="De Vega J J."/>
        </authorList>
    </citation>
    <scope>NUCLEOTIDE SEQUENCE</scope>
</reference>
<dbReference type="EMBL" id="CAVNYO010000174">
    <property type="protein sequence ID" value="CAK5271665.1"/>
    <property type="molecule type" value="Genomic_DNA"/>
</dbReference>
<dbReference type="Proteomes" id="UP001295794">
    <property type="component" value="Unassembled WGS sequence"/>
</dbReference>
<feature type="non-terminal residue" evidence="1">
    <location>
        <position position="104"/>
    </location>
</feature>
<sequence length="104" mass="11646">FNLPSCYSWPSPVSSRCAPGLVPPGLWSGAKAFPPGIRFLVIGAQQTRSEWRRAFLLSRQIRSGVGLLVAPTHRLPHRLGRRNENRQVYSILDYTGFPKLISLC</sequence>